<dbReference type="VEuPathDB" id="AmoebaDB:ACA1_112860"/>
<dbReference type="InterPro" id="IPR040365">
    <property type="entry name" value="EFHD1/2"/>
</dbReference>
<dbReference type="SUPFAM" id="SSF47473">
    <property type="entry name" value="EF-hand"/>
    <property type="match status" value="1"/>
</dbReference>
<dbReference type="OrthoDB" id="13376at2759"/>
<keyword evidence="7" id="KW-1185">Reference proteome</keyword>
<reference evidence="6 7" key="1">
    <citation type="journal article" date="2013" name="Genome Biol.">
        <title>Genome of Acanthamoeba castellanii highlights extensive lateral gene transfer and early evolution of tyrosine kinase signaling.</title>
        <authorList>
            <person name="Clarke M."/>
            <person name="Lohan A.J."/>
            <person name="Liu B."/>
            <person name="Lagkouvardos I."/>
            <person name="Roy S."/>
            <person name="Zafar N."/>
            <person name="Bertelli C."/>
            <person name="Schilde C."/>
            <person name="Kianianmomeni A."/>
            <person name="Burglin T.R."/>
            <person name="Frech C."/>
            <person name="Turcotte B."/>
            <person name="Kopec K.O."/>
            <person name="Synnott J.M."/>
            <person name="Choo C."/>
            <person name="Paponov I."/>
            <person name="Finkler A."/>
            <person name="Soon Heng Tan C."/>
            <person name="Hutchins A.P."/>
            <person name="Weinmeier T."/>
            <person name="Rattei T."/>
            <person name="Chu J.S."/>
            <person name="Gimenez G."/>
            <person name="Irimia M."/>
            <person name="Rigden D.J."/>
            <person name="Fitzpatrick D.A."/>
            <person name="Lorenzo-Morales J."/>
            <person name="Bateman A."/>
            <person name="Chiu C.H."/>
            <person name="Tang P."/>
            <person name="Hegemann P."/>
            <person name="Fromm H."/>
            <person name="Raoult D."/>
            <person name="Greub G."/>
            <person name="Miranda-Saavedra D."/>
            <person name="Chen N."/>
            <person name="Nash P."/>
            <person name="Ginger M.L."/>
            <person name="Horn M."/>
            <person name="Schaap P."/>
            <person name="Caler L."/>
            <person name="Loftus B."/>
        </authorList>
    </citation>
    <scope>NUCLEOTIDE SEQUENCE [LARGE SCALE GENOMIC DNA]</scope>
    <source>
        <strain evidence="6 7">Neff</strain>
    </source>
</reference>
<evidence type="ECO:0000256" key="4">
    <source>
        <dbReference type="SAM" id="MobiDB-lite"/>
    </source>
</evidence>
<dbReference type="Gene3D" id="1.10.238.10">
    <property type="entry name" value="EF-hand"/>
    <property type="match status" value="1"/>
</dbReference>
<proteinExistence type="predicted"/>
<dbReference type="InterPro" id="IPR002048">
    <property type="entry name" value="EF_hand_dom"/>
</dbReference>
<dbReference type="EMBL" id="KB007926">
    <property type="protein sequence ID" value="ELR19981.1"/>
    <property type="molecule type" value="Genomic_DNA"/>
</dbReference>
<feature type="compositionally biased region" description="Basic and acidic residues" evidence="4">
    <location>
        <begin position="140"/>
        <end position="158"/>
    </location>
</feature>
<accession>L8H679</accession>
<dbReference type="KEGG" id="acan:ACA1_112860"/>
<dbReference type="PANTHER" id="PTHR13025:SF6">
    <property type="entry name" value="EF-HAND DOMAIN-CONTAINING PROTEIN-RELATED"/>
    <property type="match status" value="1"/>
</dbReference>
<feature type="region of interest" description="Disordered" evidence="4">
    <location>
        <begin position="130"/>
        <end position="162"/>
    </location>
</feature>
<evidence type="ECO:0000256" key="2">
    <source>
        <dbReference type="ARBA" id="ARBA00022737"/>
    </source>
</evidence>
<dbReference type="PROSITE" id="PS50222">
    <property type="entry name" value="EF_HAND_2"/>
    <property type="match status" value="1"/>
</dbReference>
<dbReference type="GeneID" id="14920820"/>
<dbReference type="OMA" id="EVKHTYR"/>
<sequence>MASFTVRDDDPRLVELEFRQDFTPDELVQYRQTFVKYDENKSGALETFELNVMFEEWGQPKTALQLRQLIAEANTSNTGAINYREFLNVILKDKKGTSKGPWTGFASAVGKVHDDKKAVGKKANFFEQEIAKQAGDPLEEEKRRIAQEEKRKAEEERKRKERVAAGLAKLKANING</sequence>
<feature type="domain" description="EF-hand" evidence="5">
    <location>
        <begin position="25"/>
        <end position="60"/>
    </location>
</feature>
<dbReference type="GO" id="GO:0005509">
    <property type="term" value="F:calcium ion binding"/>
    <property type="evidence" value="ECO:0007669"/>
    <property type="project" value="InterPro"/>
</dbReference>
<dbReference type="STRING" id="1257118.L8H679"/>
<dbReference type="PROSITE" id="PS00018">
    <property type="entry name" value="EF_HAND_1"/>
    <property type="match status" value="1"/>
</dbReference>
<dbReference type="InterPro" id="IPR011992">
    <property type="entry name" value="EF-hand-dom_pair"/>
</dbReference>
<evidence type="ECO:0000313" key="6">
    <source>
        <dbReference type="EMBL" id="ELR19981.1"/>
    </source>
</evidence>
<dbReference type="AlphaFoldDB" id="L8H679"/>
<protein>
    <submittedName>
        <fullName evidence="6">EF hand domain containing protein</fullName>
    </submittedName>
</protein>
<evidence type="ECO:0000259" key="5">
    <source>
        <dbReference type="PROSITE" id="PS50222"/>
    </source>
</evidence>
<dbReference type="PANTHER" id="PTHR13025">
    <property type="entry name" value="EF-HAND DOMAIN-CONTAINING PROTEIN D"/>
    <property type="match status" value="1"/>
</dbReference>
<keyword evidence="1" id="KW-0479">Metal-binding</keyword>
<evidence type="ECO:0000256" key="3">
    <source>
        <dbReference type="ARBA" id="ARBA00022837"/>
    </source>
</evidence>
<dbReference type="InterPro" id="IPR018247">
    <property type="entry name" value="EF_Hand_1_Ca_BS"/>
</dbReference>
<name>L8H679_ACACF</name>
<keyword evidence="3" id="KW-0106">Calcium</keyword>
<dbReference type="Proteomes" id="UP000011083">
    <property type="component" value="Unassembled WGS sequence"/>
</dbReference>
<evidence type="ECO:0000256" key="1">
    <source>
        <dbReference type="ARBA" id="ARBA00022723"/>
    </source>
</evidence>
<organism evidence="6 7">
    <name type="scientific">Acanthamoeba castellanii (strain ATCC 30010 / Neff)</name>
    <dbReference type="NCBI Taxonomy" id="1257118"/>
    <lineage>
        <taxon>Eukaryota</taxon>
        <taxon>Amoebozoa</taxon>
        <taxon>Discosea</taxon>
        <taxon>Longamoebia</taxon>
        <taxon>Centramoebida</taxon>
        <taxon>Acanthamoebidae</taxon>
        <taxon>Acanthamoeba</taxon>
    </lineage>
</organism>
<evidence type="ECO:0000313" key="7">
    <source>
        <dbReference type="Proteomes" id="UP000011083"/>
    </source>
</evidence>
<dbReference type="RefSeq" id="XP_004342090.1">
    <property type="nucleotide sequence ID" value="XM_004342041.1"/>
</dbReference>
<keyword evidence="2" id="KW-0677">Repeat</keyword>
<gene>
    <name evidence="6" type="ORF">ACA1_112860</name>
</gene>